<evidence type="ECO:0000313" key="1">
    <source>
        <dbReference type="EMBL" id="CRZ10856.1"/>
    </source>
</evidence>
<sequence>MAAMNRTMSEMNALGDVDLAKHMQDLFARLVSERMGSGSGSDPVYKERLEIGIERYMECLKLLQDRVNIRESNADQSISTEQLLNELNRKKDLIQHYHKLIRSWEANFAALKVDNEQILNRVIPS</sequence>
<organism evidence="1">
    <name type="scientific">Spongospora subterranea</name>
    <dbReference type="NCBI Taxonomy" id="70186"/>
    <lineage>
        <taxon>Eukaryota</taxon>
        <taxon>Sar</taxon>
        <taxon>Rhizaria</taxon>
        <taxon>Endomyxa</taxon>
        <taxon>Phytomyxea</taxon>
        <taxon>Plasmodiophorida</taxon>
        <taxon>Plasmodiophoridae</taxon>
        <taxon>Spongospora</taxon>
    </lineage>
</organism>
<accession>A0A0H5RAQ9</accession>
<proteinExistence type="predicted"/>
<reference evidence="1" key="1">
    <citation type="submission" date="2015-04" db="EMBL/GenBank/DDBJ databases">
        <title>The genome sequence of the plant pathogenic Rhizarian Plasmodiophora brassicae reveals insights in its biotrophic life cycle and the origin of chitin synthesis.</title>
        <authorList>
            <person name="Schwelm A."/>
            <person name="Fogelqvist J."/>
            <person name="Knaust A."/>
            <person name="Julke S."/>
            <person name="Lilja T."/>
            <person name="Dhandapani V."/>
            <person name="Bonilla-Rosso G."/>
            <person name="Karlsson M."/>
            <person name="Shevchenko A."/>
            <person name="Choi S.R."/>
            <person name="Kim H.G."/>
            <person name="Park J.Y."/>
            <person name="Lim Y.P."/>
            <person name="Ludwig-Muller J."/>
            <person name="Dixelius C."/>
        </authorList>
    </citation>
    <scope>NUCLEOTIDE SEQUENCE</scope>
    <source>
        <tissue evidence="1">Potato root galls</tissue>
    </source>
</reference>
<dbReference type="AlphaFoldDB" id="A0A0H5RAQ9"/>
<dbReference type="EMBL" id="HACM01010414">
    <property type="protein sequence ID" value="CRZ10856.1"/>
    <property type="molecule type" value="Transcribed_RNA"/>
</dbReference>
<protein>
    <submittedName>
        <fullName evidence="1">Uncharacterized protein</fullName>
    </submittedName>
</protein>
<name>A0A0H5RAQ9_9EUKA</name>